<feature type="region of interest" description="Disordered" evidence="1">
    <location>
        <begin position="220"/>
        <end position="262"/>
    </location>
</feature>
<dbReference type="SMART" id="SM00443">
    <property type="entry name" value="G_patch"/>
    <property type="match status" value="1"/>
</dbReference>
<evidence type="ECO:0000313" key="3">
    <source>
        <dbReference type="EMBL" id="KAK8114595.1"/>
    </source>
</evidence>
<organism evidence="3 4">
    <name type="scientific">Apiospora kogelbergensis</name>
    <dbReference type="NCBI Taxonomy" id="1337665"/>
    <lineage>
        <taxon>Eukaryota</taxon>
        <taxon>Fungi</taxon>
        <taxon>Dikarya</taxon>
        <taxon>Ascomycota</taxon>
        <taxon>Pezizomycotina</taxon>
        <taxon>Sordariomycetes</taxon>
        <taxon>Xylariomycetidae</taxon>
        <taxon>Amphisphaeriales</taxon>
        <taxon>Apiosporaceae</taxon>
        <taxon>Apiospora</taxon>
    </lineage>
</organism>
<dbReference type="GO" id="GO:0003676">
    <property type="term" value="F:nucleic acid binding"/>
    <property type="evidence" value="ECO:0007669"/>
    <property type="project" value="InterPro"/>
</dbReference>
<dbReference type="AlphaFoldDB" id="A0AAW0QW41"/>
<keyword evidence="4" id="KW-1185">Reference proteome</keyword>
<gene>
    <name evidence="3" type="ORF">PG999_006664</name>
</gene>
<dbReference type="Proteomes" id="UP001392437">
    <property type="component" value="Unassembled WGS sequence"/>
</dbReference>
<dbReference type="EMBL" id="JAQQWP010000006">
    <property type="protein sequence ID" value="KAK8114595.1"/>
    <property type="molecule type" value="Genomic_DNA"/>
</dbReference>
<sequence>MASLRSELLDHLLDNFEEKDKIILRKMIKASLDDGDDAALAHRIFKSVRFTSAYWPPNDTPSCLDELTSSQVVAYIGAHSPFSRLETTALESIQETLASLAGTTNTASATNATQPTSRESYIANEAQEEATAYTHTSREKHSQGSVETPSCTAQNLAIDLAKTQLHDQRQTVSVGSETPKSLPVNYGMKMMMKNGWKPGQGLGARGDGITEPILSTEQLVPDRKDSNPGVGSQKRLGQVTGRASTAANQVSTVSSLPPKATH</sequence>
<dbReference type="Pfam" id="PF01585">
    <property type="entry name" value="G-patch"/>
    <property type="match status" value="1"/>
</dbReference>
<comment type="caution">
    <text evidence="3">The sequence shown here is derived from an EMBL/GenBank/DDBJ whole genome shotgun (WGS) entry which is preliminary data.</text>
</comment>
<accession>A0AAW0QW41</accession>
<protein>
    <recommendedName>
        <fullName evidence="2">G-patch domain-containing protein</fullName>
    </recommendedName>
</protein>
<feature type="domain" description="G-patch" evidence="2">
    <location>
        <begin position="183"/>
        <end position="235"/>
    </location>
</feature>
<dbReference type="InterPro" id="IPR000467">
    <property type="entry name" value="G_patch_dom"/>
</dbReference>
<dbReference type="PROSITE" id="PS50174">
    <property type="entry name" value="G_PATCH"/>
    <property type="match status" value="1"/>
</dbReference>
<evidence type="ECO:0000313" key="4">
    <source>
        <dbReference type="Proteomes" id="UP001392437"/>
    </source>
</evidence>
<evidence type="ECO:0000259" key="2">
    <source>
        <dbReference type="PROSITE" id="PS50174"/>
    </source>
</evidence>
<name>A0AAW0QW41_9PEZI</name>
<evidence type="ECO:0000256" key="1">
    <source>
        <dbReference type="SAM" id="MobiDB-lite"/>
    </source>
</evidence>
<feature type="compositionally biased region" description="Polar residues" evidence="1">
    <location>
        <begin position="241"/>
        <end position="255"/>
    </location>
</feature>
<proteinExistence type="predicted"/>
<reference evidence="3 4" key="1">
    <citation type="submission" date="2023-01" db="EMBL/GenBank/DDBJ databases">
        <title>Analysis of 21 Apiospora genomes using comparative genomics revels a genus with tremendous synthesis potential of carbohydrate active enzymes and secondary metabolites.</title>
        <authorList>
            <person name="Sorensen T."/>
        </authorList>
    </citation>
    <scope>NUCLEOTIDE SEQUENCE [LARGE SCALE GENOMIC DNA]</scope>
    <source>
        <strain evidence="3 4">CBS 117206</strain>
    </source>
</reference>